<dbReference type="AlphaFoldDB" id="A0A372FUZ3"/>
<feature type="domain" description="PIN" evidence="5">
    <location>
        <begin position="18"/>
        <end position="139"/>
    </location>
</feature>
<dbReference type="OrthoDB" id="4724868at2"/>
<keyword evidence="1" id="KW-0540">Nuclease</keyword>
<keyword evidence="4" id="KW-0460">Magnesium</keyword>
<evidence type="ECO:0000259" key="5">
    <source>
        <dbReference type="Pfam" id="PF01850"/>
    </source>
</evidence>
<dbReference type="InterPro" id="IPR002716">
    <property type="entry name" value="PIN_dom"/>
</dbReference>
<organism evidence="6 7">
    <name type="scientific">Micromonospora craniellae</name>
    <dbReference type="NCBI Taxonomy" id="2294034"/>
    <lineage>
        <taxon>Bacteria</taxon>
        <taxon>Bacillati</taxon>
        <taxon>Actinomycetota</taxon>
        <taxon>Actinomycetes</taxon>
        <taxon>Micromonosporales</taxon>
        <taxon>Micromonosporaceae</taxon>
        <taxon>Micromonospora</taxon>
    </lineage>
</organism>
<protein>
    <submittedName>
        <fullName evidence="6">PIN domain-containing protein</fullName>
    </submittedName>
</protein>
<sequence>MSTDESRVDLRTAAELTFVDTSAWRALLDRDDIHHEHVVAAIARCAPESLVTTRQITVEMSRRCAEYDDPLIAVTFTWRLWRGDFAQVIEPEPVVQQAAWERFKYARRTGASFVDCVSVTFIRWYGIRRVVAYGTAFHRLLDESRSGPDRELRAEA</sequence>
<evidence type="ECO:0000256" key="2">
    <source>
        <dbReference type="ARBA" id="ARBA00022723"/>
    </source>
</evidence>
<accession>A0A372FUZ3</accession>
<dbReference type="SUPFAM" id="SSF88723">
    <property type="entry name" value="PIN domain-like"/>
    <property type="match status" value="1"/>
</dbReference>
<keyword evidence="3" id="KW-0378">Hydrolase</keyword>
<dbReference type="Proteomes" id="UP000262621">
    <property type="component" value="Unassembled WGS sequence"/>
</dbReference>
<evidence type="ECO:0000256" key="4">
    <source>
        <dbReference type="ARBA" id="ARBA00022842"/>
    </source>
</evidence>
<keyword evidence="7" id="KW-1185">Reference proteome</keyword>
<evidence type="ECO:0000313" key="7">
    <source>
        <dbReference type="Proteomes" id="UP000262621"/>
    </source>
</evidence>
<dbReference type="GO" id="GO:0004518">
    <property type="term" value="F:nuclease activity"/>
    <property type="evidence" value="ECO:0007669"/>
    <property type="project" value="UniProtKB-KW"/>
</dbReference>
<proteinExistence type="predicted"/>
<keyword evidence="2" id="KW-0479">Metal-binding</keyword>
<evidence type="ECO:0000256" key="1">
    <source>
        <dbReference type="ARBA" id="ARBA00022722"/>
    </source>
</evidence>
<dbReference type="Pfam" id="PF01850">
    <property type="entry name" value="PIN"/>
    <property type="match status" value="1"/>
</dbReference>
<dbReference type="GO" id="GO:0046872">
    <property type="term" value="F:metal ion binding"/>
    <property type="evidence" value="ECO:0007669"/>
    <property type="project" value="UniProtKB-KW"/>
</dbReference>
<evidence type="ECO:0000313" key="6">
    <source>
        <dbReference type="EMBL" id="RFS44386.1"/>
    </source>
</evidence>
<name>A0A372FUZ3_9ACTN</name>
<comment type="caution">
    <text evidence="6">The sequence shown here is derived from an EMBL/GenBank/DDBJ whole genome shotgun (WGS) entry which is preliminary data.</text>
</comment>
<dbReference type="EMBL" id="QVFU01000031">
    <property type="protein sequence ID" value="RFS44386.1"/>
    <property type="molecule type" value="Genomic_DNA"/>
</dbReference>
<reference evidence="6 7" key="1">
    <citation type="submission" date="2018-08" db="EMBL/GenBank/DDBJ databases">
        <title>Verrucosispora craniellae sp. nov., isolated from a marine sponge in the South China Sea.</title>
        <authorList>
            <person name="Li L."/>
            <person name="Lin H.W."/>
        </authorList>
    </citation>
    <scope>NUCLEOTIDE SEQUENCE [LARGE SCALE GENOMIC DNA]</scope>
    <source>
        <strain evidence="6 7">LHW63014</strain>
    </source>
</reference>
<evidence type="ECO:0000256" key="3">
    <source>
        <dbReference type="ARBA" id="ARBA00022801"/>
    </source>
</evidence>
<dbReference type="RefSeq" id="WP_117230046.1">
    <property type="nucleotide sequence ID" value="NZ_CP061725.1"/>
</dbReference>
<dbReference type="Gene3D" id="3.40.50.1010">
    <property type="entry name" value="5'-nuclease"/>
    <property type="match status" value="1"/>
</dbReference>
<dbReference type="GO" id="GO:0016787">
    <property type="term" value="F:hydrolase activity"/>
    <property type="evidence" value="ECO:0007669"/>
    <property type="project" value="UniProtKB-KW"/>
</dbReference>
<dbReference type="InterPro" id="IPR029060">
    <property type="entry name" value="PIN-like_dom_sf"/>
</dbReference>
<gene>
    <name evidence="6" type="ORF">D0Q02_22720</name>
</gene>